<organism evidence="1">
    <name type="scientific">Ixodes ricinus</name>
    <name type="common">Common tick</name>
    <name type="synonym">Acarus ricinus</name>
    <dbReference type="NCBI Taxonomy" id="34613"/>
    <lineage>
        <taxon>Eukaryota</taxon>
        <taxon>Metazoa</taxon>
        <taxon>Ecdysozoa</taxon>
        <taxon>Arthropoda</taxon>
        <taxon>Chelicerata</taxon>
        <taxon>Arachnida</taxon>
        <taxon>Acari</taxon>
        <taxon>Parasitiformes</taxon>
        <taxon>Ixodida</taxon>
        <taxon>Ixodoidea</taxon>
        <taxon>Ixodidae</taxon>
        <taxon>Ixodinae</taxon>
        <taxon>Ixodes</taxon>
    </lineage>
</organism>
<proteinExistence type="evidence at transcript level"/>
<dbReference type="InterPro" id="IPR036264">
    <property type="entry name" value="Bact_exopeptidase_dim_dom"/>
</dbReference>
<feature type="non-terminal residue" evidence="1">
    <location>
        <position position="1"/>
    </location>
</feature>
<dbReference type="Gene3D" id="3.40.630.10">
    <property type="entry name" value="Zn peptidases"/>
    <property type="match status" value="1"/>
</dbReference>
<dbReference type="SUPFAM" id="SSF53187">
    <property type="entry name" value="Zn-dependent exopeptidases"/>
    <property type="match status" value="1"/>
</dbReference>
<reference evidence="1" key="1">
    <citation type="journal article" date="2015" name="Sci. Rep.">
        <title>Tissue- and time-dependent transcription in Ixodes ricinus salivary glands and midguts when blood feeding on the vertebrate host.</title>
        <authorList>
            <person name="Kotsyfakis M."/>
            <person name="Schwarz A."/>
            <person name="Erhart J."/>
            <person name="Ribeiro J.M."/>
        </authorList>
    </citation>
    <scope>NUCLEOTIDE SEQUENCE</scope>
    <source>
        <tissue evidence="1">Salivary gland and midgut</tissue>
    </source>
</reference>
<sequence length="197" mass="21551">SMLRQRMKPDCRVHGVITRGGLSSNVIPDETELEYRVRAPTTRELVTLMEQVKGCFLAAAEATGCTVTIDVPTPIVKHIIPNEKLVRVFQKHAESLGMRFIDANPADNIAIGASTDAGNASHVLPLIHPLYDIRTKALNHSKAFTEAAGTEAGHLETLKAAKALCFLVLDVLGSEQLLKDIKEEFHAEFNGTRAEKK</sequence>
<dbReference type="GO" id="GO:0016805">
    <property type="term" value="F:dipeptidase activity"/>
    <property type="evidence" value="ECO:0007669"/>
    <property type="project" value="TreeGrafter"/>
</dbReference>
<dbReference type="AlphaFoldDB" id="V5HTF7"/>
<dbReference type="PANTHER" id="PTHR30575:SF0">
    <property type="entry name" value="XAA-ARG DIPEPTIDASE"/>
    <property type="match status" value="1"/>
</dbReference>
<dbReference type="Gene3D" id="3.30.70.360">
    <property type="match status" value="1"/>
</dbReference>
<dbReference type="EMBL" id="GANP01005106">
    <property type="protein sequence ID" value="JAB79362.1"/>
    <property type="molecule type" value="mRNA"/>
</dbReference>
<dbReference type="PANTHER" id="PTHR30575">
    <property type="entry name" value="PEPTIDASE M20"/>
    <property type="match status" value="1"/>
</dbReference>
<accession>V5HTF7</accession>
<protein>
    <submittedName>
        <fullName evidence="1">Putative m20 peptidase aminoacylase 1-like protein 2</fullName>
    </submittedName>
</protein>
<name>V5HTF7_IXORI</name>
<evidence type="ECO:0000313" key="1">
    <source>
        <dbReference type="EMBL" id="JAB79362.1"/>
    </source>
</evidence>
<dbReference type="InterPro" id="IPR052030">
    <property type="entry name" value="Peptidase_M20/M20A_hydrolases"/>
</dbReference>
<dbReference type="SUPFAM" id="SSF55031">
    <property type="entry name" value="Bacterial exopeptidase dimerisation domain"/>
    <property type="match status" value="1"/>
</dbReference>